<feature type="transmembrane region" description="Helical" evidence="7">
    <location>
        <begin position="940"/>
        <end position="964"/>
    </location>
</feature>
<dbReference type="PANTHER" id="PTHR11616">
    <property type="entry name" value="SODIUM/CHLORIDE DEPENDENT TRANSPORTER"/>
    <property type="match status" value="1"/>
</dbReference>
<dbReference type="GeneID" id="39732130"/>
<keyword evidence="9" id="KW-1185">Reference proteome</keyword>
<dbReference type="RefSeq" id="XP_028529181.1">
    <property type="nucleotide sequence ID" value="XM_028672650.1"/>
</dbReference>
<dbReference type="PANTHER" id="PTHR11616:SF240">
    <property type="entry name" value="BLOATED TUBULES, ISOFORM B-RELATED"/>
    <property type="match status" value="1"/>
</dbReference>
<dbReference type="SUPFAM" id="SSF161070">
    <property type="entry name" value="SNF-like"/>
    <property type="match status" value="1"/>
</dbReference>
<sequence>MFKKYYLEKYESGAKENDFIERKKKKLRKLNSPHFKQPNDLKTCLYNTCINFSNSDIYQEYISRFNLNSYNNCDYDQIRRNSFISKEKFLKYYNFNYYNKKFELESEVDFNEEFFEDLNDNSDIEEIGNYMIKKYKNKTEKQVKNLLLLKREYDNIKSIKNVEENNKSIEKQNNKEVSSKKKNSDFHSKSYTSKLLSIINHETLNNNFDELLKTNIKKEESCYRRNHRKHFFLNLFRDSEESSFASNFNVSFLNYCDINKRKIKNSGNEDYLYMLNNLAESQNDPFIEKYYKDIIKMLVKRNLNKSKKEKVKYKEEIYGQMKSENKIEKTKNTSILKNYKIIKEEKNDEQLKTKKKSERLIIEKIKGGKSKSNDKKDEALKSEEQKDELLKKKERKDEQLKYEEKRNKRKGERLRSKEKRGEQLKSEQQKDEKLKDEKKGEKRKGERLRSKEKRGEPLKSEQQKGEQLKDEKKGEILRSKEKRGEPLKSEQQKDEQLKDEKKGEILRSKEMKGNQLKNKKKNEKIEILKSKDRKGGQRKDKLLKIENNKDNMHIREEEKCERLIVGEINTNYSDTVNKKKIKESNILKYDIRKSMESLSSEEMNIYLKKILKNENIKFNQRRIDNRDRWNSISQFICACIGASLSVHCYLDIPELKSESNIILISILFLFCYLFIGWPLLQLEFALGQISQSCIVNSLSLLKKTFRGIGLISLMISFYVLSKNINNSVDTFIIVTNTIWKPLPWNLKECEKIFDKTKCIKNNKCKWVTYNDTTNNIFNRKKNLNMNMNNSYKKEKNDNNLFTRNNDQTCVSSGILEVINFFSEKIKFVWKLGSLFFIILIIYFLLRIEDMSLNQSLHYSFLFFFMVVFFQIFILYYELHPKNMKNIFIKYNENILFSKDYFLYINSPLIAKIITIVLVSINCSTGLNYMFSSYTNIGENIFFPTFYVIFGSYIGILMYLVYYYLCIESINNYPFIYDKLELNTLFDNFRLLPINYSSIQEFLKRKYSINHYIIYVVALSRIKFPNIMSFVFFLSCILVIITSSAVYLKGVILILKESRKFKILKKKTISLFIITIYFFLGFFNLFNIGYNINFLINFIISSYIYLFITILQIICITWIYGCEHIGKIINHKKLYFYFSLNFFITISVIPIILYICKHFVQNIFFFILLFLFLFIVFISINAILFYSIKGDVALKEKMYFLYIFNIDILRRKLNNILYGKRRTYDLHIKQFHCVLFKKFTLIWCYLMKYFIPFVLIFIFLTNLLYHIHFFIHIGSHNSGSSSYYKSLNKVNRHSYLRVATNKNMSLNSKWKKEIGFNDTNVTYKNNNFNIINLYNNLKENTVINNYNIGENELYINLGTKNDNKDIIIRKNESKYFSLYIYFSVTIILLLFVTIIASISFIQPCRLRSFICPPTHTWNISDIHYKKKNPMNFLYTRYIFFFEEILPIENIMPFYIWNHIKKHIKNESFINSLHKDNENNETIYDKKLTYLNKFDYENYIFKLIDHGSKLYDLNEMRNANF</sequence>
<dbReference type="GO" id="GO:0035725">
    <property type="term" value="P:sodium ion transmembrane transport"/>
    <property type="evidence" value="ECO:0007669"/>
    <property type="project" value="TreeGrafter"/>
</dbReference>
<dbReference type="OMA" id="CDYDQIR"/>
<feature type="transmembrane region" description="Helical" evidence="7">
    <location>
        <begin position="827"/>
        <end position="845"/>
    </location>
</feature>
<dbReference type="OrthoDB" id="6581954at2759"/>
<comment type="caution">
    <text evidence="8">The sequence shown here is derived from an EMBL/GenBank/DDBJ whole genome shotgun (WGS) entry which is preliminary data.</text>
</comment>
<feature type="transmembrane region" description="Helical" evidence="7">
    <location>
        <begin position="1133"/>
        <end position="1154"/>
    </location>
</feature>
<evidence type="ECO:0000256" key="6">
    <source>
        <dbReference type="SAM" id="MobiDB-lite"/>
    </source>
</evidence>
<dbReference type="EMBL" id="CVMV01000059">
    <property type="protein sequence ID" value="CRG96376.1"/>
    <property type="molecule type" value="Genomic_DNA"/>
</dbReference>
<feature type="transmembrane region" description="Helical" evidence="7">
    <location>
        <begin position="700"/>
        <end position="720"/>
    </location>
</feature>
<dbReference type="PROSITE" id="PS50267">
    <property type="entry name" value="NA_NEUROTRAN_SYMP_3"/>
    <property type="match status" value="1"/>
</dbReference>
<accession>A0A1J1GYK5</accession>
<evidence type="ECO:0000256" key="2">
    <source>
        <dbReference type="ARBA" id="ARBA00022448"/>
    </source>
</evidence>
<dbReference type="Proteomes" id="UP000220797">
    <property type="component" value="Unassembled WGS sequence"/>
</dbReference>
<keyword evidence="3 7" id="KW-0812">Transmembrane</keyword>
<dbReference type="GO" id="GO:0005886">
    <property type="term" value="C:plasma membrane"/>
    <property type="evidence" value="ECO:0007669"/>
    <property type="project" value="TreeGrafter"/>
</dbReference>
<evidence type="ECO:0000256" key="1">
    <source>
        <dbReference type="ARBA" id="ARBA00004141"/>
    </source>
</evidence>
<evidence type="ECO:0000256" key="4">
    <source>
        <dbReference type="ARBA" id="ARBA00022989"/>
    </source>
</evidence>
<feature type="transmembrane region" description="Helical" evidence="7">
    <location>
        <begin position="1160"/>
        <end position="1187"/>
    </location>
</feature>
<feature type="transmembrane region" description="Helical" evidence="7">
    <location>
        <begin position="1377"/>
        <end position="1400"/>
    </location>
</feature>
<feature type="transmembrane region" description="Helical" evidence="7">
    <location>
        <begin position="857"/>
        <end position="879"/>
    </location>
</feature>
<feature type="transmembrane region" description="Helical" evidence="7">
    <location>
        <begin position="662"/>
        <end position="680"/>
    </location>
</feature>
<feature type="transmembrane region" description="Helical" evidence="7">
    <location>
        <begin position="900"/>
        <end position="920"/>
    </location>
</feature>
<dbReference type="InterPro" id="IPR037272">
    <property type="entry name" value="SNS_sf"/>
</dbReference>
<feature type="compositionally biased region" description="Basic and acidic residues" evidence="6">
    <location>
        <begin position="368"/>
        <end position="406"/>
    </location>
</feature>
<evidence type="ECO:0000313" key="9">
    <source>
        <dbReference type="Proteomes" id="UP000220797"/>
    </source>
</evidence>
<dbReference type="InterPro" id="IPR000175">
    <property type="entry name" value="Na/ntran_symport"/>
</dbReference>
<evidence type="ECO:0000313" key="8">
    <source>
        <dbReference type="EMBL" id="CRG96376.1"/>
    </source>
</evidence>
<dbReference type="VEuPathDB" id="PlasmoDB:PGAL8A_00360000"/>
<comment type="subcellular location">
    <subcellularLocation>
        <location evidence="1">Membrane</location>
        <topology evidence="1">Multi-pass membrane protein</topology>
    </subcellularLocation>
</comment>
<feature type="compositionally biased region" description="Basic and acidic residues" evidence="6">
    <location>
        <begin position="523"/>
        <end position="541"/>
    </location>
</feature>
<reference evidence="8" key="1">
    <citation type="submission" date="2015-04" db="EMBL/GenBank/DDBJ databases">
        <authorList>
            <consortium name="Pathogen Informatics"/>
        </authorList>
    </citation>
    <scope>NUCLEOTIDE SEQUENCE [LARGE SCALE GENOMIC DNA]</scope>
    <source>
        <strain evidence="8">8A</strain>
    </source>
</reference>
<feature type="transmembrane region" description="Helical" evidence="7">
    <location>
        <begin position="632"/>
        <end position="650"/>
    </location>
</feature>
<name>A0A1J1GYK5_PLAGA</name>
<feature type="transmembrane region" description="Helical" evidence="7">
    <location>
        <begin position="1029"/>
        <end position="1047"/>
    </location>
</feature>
<keyword evidence="4 7" id="KW-1133">Transmembrane helix</keyword>
<evidence type="ECO:0000256" key="3">
    <source>
        <dbReference type="ARBA" id="ARBA00022692"/>
    </source>
</evidence>
<feature type="region of interest" description="Disordered" evidence="6">
    <location>
        <begin position="368"/>
        <end position="541"/>
    </location>
</feature>
<protein>
    <submittedName>
        <fullName evidence="8">Amino acid transporter, putative</fullName>
    </submittedName>
</protein>
<organism evidence="8 9">
    <name type="scientific">Plasmodium gallinaceum</name>
    <dbReference type="NCBI Taxonomy" id="5849"/>
    <lineage>
        <taxon>Eukaryota</taxon>
        <taxon>Sar</taxon>
        <taxon>Alveolata</taxon>
        <taxon>Apicomplexa</taxon>
        <taxon>Aconoidasida</taxon>
        <taxon>Haemosporida</taxon>
        <taxon>Plasmodiidae</taxon>
        <taxon>Plasmodium</taxon>
        <taxon>Plasmodium (Haemamoeba)</taxon>
    </lineage>
</organism>
<feature type="compositionally biased region" description="Basic and acidic residues" evidence="6">
    <location>
        <begin position="413"/>
        <end position="512"/>
    </location>
</feature>
<proteinExistence type="predicted"/>
<keyword evidence="2" id="KW-0813">Transport</keyword>
<evidence type="ECO:0000256" key="5">
    <source>
        <dbReference type="ARBA" id="ARBA00023136"/>
    </source>
</evidence>
<gene>
    <name evidence="8" type="ORF">PGAL8A_00360000</name>
</gene>
<feature type="transmembrane region" description="Helical" evidence="7">
    <location>
        <begin position="1068"/>
        <end position="1087"/>
    </location>
</feature>
<dbReference type="Pfam" id="PF00209">
    <property type="entry name" value="SNF"/>
    <property type="match status" value="1"/>
</dbReference>
<evidence type="ECO:0000256" key="7">
    <source>
        <dbReference type="SAM" id="Phobius"/>
    </source>
</evidence>
<feature type="transmembrane region" description="Helical" evidence="7">
    <location>
        <begin position="1248"/>
        <end position="1270"/>
    </location>
</feature>
<feature type="transmembrane region" description="Helical" evidence="7">
    <location>
        <begin position="1093"/>
        <end position="1121"/>
    </location>
</feature>
<keyword evidence="5 7" id="KW-0472">Membrane</keyword>